<dbReference type="Proteomes" id="UP000005143">
    <property type="component" value="Unassembled WGS sequence"/>
</dbReference>
<dbReference type="InterPro" id="IPR005121">
    <property type="entry name" value="Fdx_antiC-bd"/>
</dbReference>
<keyword evidence="8 15" id="KW-0547">Nucleotide-binding</keyword>
<keyword evidence="9 15" id="KW-0067">ATP-binding</keyword>
<dbReference type="Gene3D" id="3.30.56.10">
    <property type="match status" value="2"/>
</dbReference>
<dbReference type="SUPFAM" id="SSF50249">
    <property type="entry name" value="Nucleic acid-binding proteins"/>
    <property type="match status" value="1"/>
</dbReference>
<dbReference type="PROSITE" id="PS51447">
    <property type="entry name" value="FDX_ACB"/>
    <property type="match status" value="1"/>
</dbReference>
<evidence type="ECO:0000256" key="7">
    <source>
        <dbReference type="ARBA" id="ARBA00022723"/>
    </source>
</evidence>
<dbReference type="Pfam" id="PF03147">
    <property type="entry name" value="FDX-ACB"/>
    <property type="match status" value="1"/>
</dbReference>
<dbReference type="InterPro" id="IPR005146">
    <property type="entry name" value="B3/B4_tRNA-bd"/>
</dbReference>
<dbReference type="SUPFAM" id="SSF56037">
    <property type="entry name" value="PheT/TilS domain"/>
    <property type="match status" value="1"/>
</dbReference>
<dbReference type="EC" id="6.1.1.20" evidence="15"/>
<reference evidence="20 21" key="1">
    <citation type="journal article" date="2013" name="Biodegradation">
        <title>Quantitative proteomic analysis of ibuprofen-degrading Patulibacter sp. strain I11.</title>
        <authorList>
            <person name="Almeida B."/>
            <person name="Kjeldal H."/>
            <person name="Lolas I."/>
            <person name="Knudsen A.D."/>
            <person name="Carvalho G."/>
            <person name="Nielsen K.L."/>
            <person name="Barreto Crespo M.T."/>
            <person name="Stensballe A."/>
            <person name="Nielsen J.L."/>
        </authorList>
    </citation>
    <scope>NUCLEOTIDE SEQUENCE [LARGE SCALE GENOMIC DNA]</scope>
    <source>
        <strain evidence="20 21">I11</strain>
    </source>
</reference>
<dbReference type="Pfam" id="PF03484">
    <property type="entry name" value="B5"/>
    <property type="match status" value="1"/>
</dbReference>
<dbReference type="PROSITE" id="PS51483">
    <property type="entry name" value="B5"/>
    <property type="match status" value="1"/>
</dbReference>
<dbReference type="NCBIfam" id="NF045760">
    <property type="entry name" value="YtpR"/>
    <property type="match status" value="1"/>
</dbReference>
<feature type="binding site" evidence="15">
    <location>
        <position position="491"/>
    </location>
    <ligand>
        <name>Mg(2+)</name>
        <dbReference type="ChEBI" id="CHEBI:18420"/>
        <note>shared with alpha subunit</note>
    </ligand>
</feature>
<dbReference type="CDD" id="cd00769">
    <property type="entry name" value="PheRS_beta_core"/>
    <property type="match status" value="1"/>
</dbReference>
<dbReference type="OrthoDB" id="9805455at2"/>
<sequence>MRVPLSWLGELVDVAGRDATEIAARLNVTGTELDRLLHHGILTPETVVVGRVLATEPHPDADRLKVCRVATGGDEPVQIVCGAPNVAAGQVVPVAQIGTVMPDGTKIKRAKLRGQVSEGMICSARELGIGDAHDGILALDEQLPGAREIPPGTPLSDVLPHADDVLELEITPNRPDCLGLYGIAREVSAATGAALRPAPWTRAGGLDEEAGDPDPAGDAIDGFSVEVRTPRCPRFTARLFDGVTVGPSPLWLQARLAAAGQRPINNVVDVTNYVMLVTGQPLHAFDADRIAGGLLVVREATDGEQLRTLDDQERTVQAGELVIADDEGITSLAAVMGGARSEVHEGTTRVLLEVANWDGPTIHRTAQRLGLFSEAASRNAKGLAPEQAAWAQALATRLIHEVTGGRKVGGTIDVGGWRERPAQQPIALREARVTRLLGTAVSRRRQAELLASLGFMVADTSPETAEGEGEQLVLVPSERRDDITREIDLIEEIARIGVVADLAPTLPVRRRLTAATLTPAQRARRRAEDVLVGRGLQEVAGWSFTDAGAAERLGLSADDPRAAAVRLDNPLSEDHAVLRPTILISLLDIARRNRARGVDDVRIFETGTVFRDAPDPRRPDMPFEHLAIAALVQDDLFAAKGLLESLLGALGIDGWSVEATDQVAFLHPGRAARVLVTPAGGARRNGDGPDGPLQVGLLGEVHPRVAERWDLPQVAVFMIDLDQLLPLVPADVDFRDVGQFPDARFDLAVIVDDEVTAASVVEAARGAGGPLLEQVGVFDAYRGTGIPEGQVSLALHVRLRAADRTLDDEEISGVRERIVAALAERVGGTLRG</sequence>
<dbReference type="SUPFAM" id="SSF54991">
    <property type="entry name" value="Anticodon-binding domain of PheRS"/>
    <property type="match status" value="1"/>
</dbReference>
<evidence type="ECO:0000256" key="6">
    <source>
        <dbReference type="ARBA" id="ARBA00022598"/>
    </source>
</evidence>
<comment type="subunit">
    <text evidence="3 15">Tetramer of two alpha and two beta subunits.</text>
</comment>
<dbReference type="SUPFAM" id="SSF55681">
    <property type="entry name" value="Class II aaRS and biotin synthetases"/>
    <property type="match status" value="1"/>
</dbReference>
<comment type="similarity">
    <text evidence="2 15">Belongs to the phenylalanyl-tRNA synthetase beta subunit family. Type 1 subfamily.</text>
</comment>
<dbReference type="RefSeq" id="WP_007576331.1">
    <property type="nucleotide sequence ID" value="NZ_AGUD01000227.1"/>
</dbReference>
<feature type="binding site" evidence="15">
    <location>
        <position position="492"/>
    </location>
    <ligand>
        <name>Mg(2+)</name>
        <dbReference type="ChEBI" id="CHEBI:18420"/>
        <note>shared with alpha subunit</note>
    </ligand>
</feature>
<keyword evidence="10 15" id="KW-0460">Magnesium</keyword>
<dbReference type="Gene3D" id="3.50.40.10">
    <property type="entry name" value="Phenylalanyl-trna Synthetase, Chain B, domain 3"/>
    <property type="match status" value="1"/>
</dbReference>
<keyword evidence="4 15" id="KW-0963">Cytoplasm</keyword>
<dbReference type="PANTHER" id="PTHR10947">
    <property type="entry name" value="PHENYLALANYL-TRNA SYNTHETASE BETA CHAIN AND LEUCINE-RICH REPEAT-CONTAINING PROTEIN 47"/>
    <property type="match status" value="1"/>
</dbReference>
<keyword evidence="7 15" id="KW-0479">Metal-binding</keyword>
<dbReference type="FunFam" id="3.30.70.380:FF:000001">
    <property type="entry name" value="Phenylalanine--tRNA ligase beta subunit"/>
    <property type="match status" value="1"/>
</dbReference>
<feature type="domain" description="B5" evidence="19">
    <location>
        <begin position="421"/>
        <end position="504"/>
    </location>
</feature>
<dbReference type="InterPro" id="IPR012340">
    <property type="entry name" value="NA-bd_OB-fold"/>
</dbReference>
<dbReference type="SMART" id="SM00896">
    <property type="entry name" value="FDX-ACB"/>
    <property type="match status" value="1"/>
</dbReference>
<dbReference type="EMBL" id="AGUD01000227">
    <property type="protein sequence ID" value="EHN10299.1"/>
    <property type="molecule type" value="Genomic_DNA"/>
</dbReference>
<evidence type="ECO:0000256" key="16">
    <source>
        <dbReference type="PROSITE-ProRule" id="PRU00209"/>
    </source>
</evidence>
<evidence type="ECO:0000256" key="14">
    <source>
        <dbReference type="ARBA" id="ARBA00049255"/>
    </source>
</evidence>
<dbReference type="PATRIC" id="fig|1097667.3.peg.2804"/>
<dbReference type="InterPro" id="IPR009061">
    <property type="entry name" value="DNA-bd_dom_put_sf"/>
</dbReference>
<accession>H0E7M5</accession>
<evidence type="ECO:0000256" key="13">
    <source>
        <dbReference type="ARBA" id="ARBA00023146"/>
    </source>
</evidence>
<organism evidence="20 21">
    <name type="scientific">Patulibacter medicamentivorans</name>
    <dbReference type="NCBI Taxonomy" id="1097667"/>
    <lineage>
        <taxon>Bacteria</taxon>
        <taxon>Bacillati</taxon>
        <taxon>Actinomycetota</taxon>
        <taxon>Thermoleophilia</taxon>
        <taxon>Solirubrobacterales</taxon>
        <taxon>Patulibacteraceae</taxon>
        <taxon>Patulibacter</taxon>
    </lineage>
</organism>
<dbReference type="PANTHER" id="PTHR10947:SF0">
    <property type="entry name" value="PHENYLALANINE--TRNA LIGASE BETA SUBUNIT"/>
    <property type="match status" value="1"/>
</dbReference>
<dbReference type="GO" id="GO:0004826">
    <property type="term" value="F:phenylalanine-tRNA ligase activity"/>
    <property type="evidence" value="ECO:0007669"/>
    <property type="project" value="UniProtKB-UniRule"/>
</dbReference>
<keyword evidence="12 15" id="KW-0648">Protein biosynthesis</keyword>
<evidence type="ECO:0000256" key="15">
    <source>
        <dbReference type="HAMAP-Rule" id="MF_00283"/>
    </source>
</evidence>
<keyword evidence="21" id="KW-1185">Reference proteome</keyword>
<proteinExistence type="inferred from homology"/>
<evidence type="ECO:0000256" key="5">
    <source>
        <dbReference type="ARBA" id="ARBA00022555"/>
    </source>
</evidence>
<dbReference type="GO" id="GO:0000049">
    <property type="term" value="F:tRNA binding"/>
    <property type="evidence" value="ECO:0007669"/>
    <property type="project" value="UniProtKB-UniRule"/>
</dbReference>
<evidence type="ECO:0000256" key="11">
    <source>
        <dbReference type="ARBA" id="ARBA00022884"/>
    </source>
</evidence>
<dbReference type="InterPro" id="IPR041616">
    <property type="entry name" value="PheRS_beta_core"/>
</dbReference>
<dbReference type="InterPro" id="IPR045864">
    <property type="entry name" value="aa-tRNA-synth_II/BPL/LPL"/>
</dbReference>
<comment type="subcellular location">
    <subcellularLocation>
        <location evidence="1 15">Cytoplasm</location>
    </subcellularLocation>
</comment>
<dbReference type="GO" id="GO:0006432">
    <property type="term" value="P:phenylalanyl-tRNA aminoacylation"/>
    <property type="evidence" value="ECO:0007669"/>
    <property type="project" value="UniProtKB-UniRule"/>
</dbReference>
<evidence type="ECO:0000256" key="9">
    <source>
        <dbReference type="ARBA" id="ARBA00022840"/>
    </source>
</evidence>
<dbReference type="SUPFAM" id="SSF46955">
    <property type="entry name" value="Putative DNA-binding domain"/>
    <property type="match status" value="1"/>
</dbReference>
<dbReference type="SMART" id="SM00873">
    <property type="entry name" value="B3_4"/>
    <property type="match status" value="1"/>
</dbReference>
<dbReference type="PROSITE" id="PS50886">
    <property type="entry name" value="TRBD"/>
    <property type="match status" value="1"/>
</dbReference>
<feature type="domain" description="TRNA-binding" evidence="17">
    <location>
        <begin position="41"/>
        <end position="150"/>
    </location>
</feature>
<evidence type="ECO:0000256" key="1">
    <source>
        <dbReference type="ARBA" id="ARBA00004496"/>
    </source>
</evidence>
<comment type="catalytic activity">
    <reaction evidence="14 15">
        <text>tRNA(Phe) + L-phenylalanine + ATP = L-phenylalanyl-tRNA(Phe) + AMP + diphosphate + H(+)</text>
        <dbReference type="Rhea" id="RHEA:19413"/>
        <dbReference type="Rhea" id="RHEA-COMP:9668"/>
        <dbReference type="Rhea" id="RHEA-COMP:9699"/>
        <dbReference type="ChEBI" id="CHEBI:15378"/>
        <dbReference type="ChEBI" id="CHEBI:30616"/>
        <dbReference type="ChEBI" id="CHEBI:33019"/>
        <dbReference type="ChEBI" id="CHEBI:58095"/>
        <dbReference type="ChEBI" id="CHEBI:78442"/>
        <dbReference type="ChEBI" id="CHEBI:78531"/>
        <dbReference type="ChEBI" id="CHEBI:456215"/>
        <dbReference type="EC" id="6.1.1.20"/>
    </reaction>
</comment>
<dbReference type="Gene3D" id="3.30.70.380">
    <property type="entry name" value="Ferrodoxin-fold anticodon-binding domain"/>
    <property type="match status" value="1"/>
</dbReference>
<evidence type="ECO:0000256" key="10">
    <source>
        <dbReference type="ARBA" id="ARBA00022842"/>
    </source>
</evidence>
<evidence type="ECO:0000313" key="20">
    <source>
        <dbReference type="EMBL" id="EHN10299.1"/>
    </source>
</evidence>
<dbReference type="InterPro" id="IPR020825">
    <property type="entry name" value="Phe-tRNA_synthase-like_B3/B4"/>
</dbReference>
<dbReference type="InterPro" id="IPR033714">
    <property type="entry name" value="tRNA_bind_bactPheRS"/>
</dbReference>
<keyword evidence="13 15" id="KW-0030">Aminoacyl-tRNA synthetase</keyword>
<dbReference type="GO" id="GO:0005524">
    <property type="term" value="F:ATP binding"/>
    <property type="evidence" value="ECO:0007669"/>
    <property type="project" value="UniProtKB-UniRule"/>
</dbReference>
<comment type="caution">
    <text evidence="20">The sequence shown here is derived from an EMBL/GenBank/DDBJ whole genome shotgun (WGS) entry which is preliminary data.</text>
</comment>
<evidence type="ECO:0000259" key="18">
    <source>
        <dbReference type="PROSITE" id="PS51447"/>
    </source>
</evidence>
<dbReference type="GO" id="GO:0009328">
    <property type="term" value="C:phenylalanine-tRNA ligase complex"/>
    <property type="evidence" value="ECO:0007669"/>
    <property type="project" value="TreeGrafter"/>
</dbReference>
<dbReference type="InterPro" id="IPR036690">
    <property type="entry name" value="Fdx_antiC-bd_sf"/>
</dbReference>
<evidence type="ECO:0000256" key="8">
    <source>
        <dbReference type="ARBA" id="ARBA00022741"/>
    </source>
</evidence>
<dbReference type="FunFam" id="2.40.50.140:FF:000045">
    <property type="entry name" value="Phenylalanine--tRNA ligase beta subunit"/>
    <property type="match status" value="1"/>
</dbReference>
<dbReference type="Pfam" id="PF01588">
    <property type="entry name" value="tRNA_bind"/>
    <property type="match status" value="1"/>
</dbReference>
<dbReference type="Gene3D" id="3.30.930.10">
    <property type="entry name" value="Bira Bifunctional Protein, Domain 2"/>
    <property type="match status" value="1"/>
</dbReference>
<feature type="binding site" evidence="15">
    <location>
        <position position="488"/>
    </location>
    <ligand>
        <name>Mg(2+)</name>
        <dbReference type="ChEBI" id="CHEBI:18420"/>
        <note>shared with alpha subunit</note>
    </ligand>
</feature>
<dbReference type="HAMAP" id="MF_00283">
    <property type="entry name" value="Phe_tRNA_synth_beta1"/>
    <property type="match status" value="1"/>
</dbReference>
<dbReference type="InterPro" id="IPR005147">
    <property type="entry name" value="tRNA_synthase_B5-dom"/>
</dbReference>
<dbReference type="SMART" id="SM00874">
    <property type="entry name" value="B5"/>
    <property type="match status" value="1"/>
</dbReference>
<feature type="domain" description="FDX-ACB" evidence="18">
    <location>
        <begin position="738"/>
        <end position="831"/>
    </location>
</feature>
<dbReference type="InterPro" id="IPR004532">
    <property type="entry name" value="Phe-tRNA-ligase_IIc_bsu_bact"/>
</dbReference>
<dbReference type="InterPro" id="IPR045060">
    <property type="entry name" value="Phe-tRNA-ligase_IIc_bsu"/>
</dbReference>
<evidence type="ECO:0000259" key="17">
    <source>
        <dbReference type="PROSITE" id="PS50886"/>
    </source>
</evidence>
<dbReference type="AlphaFoldDB" id="H0E7M5"/>
<protein>
    <recommendedName>
        <fullName evidence="15">Phenylalanine--tRNA ligase beta subunit</fullName>
        <ecNumber evidence="15">6.1.1.20</ecNumber>
    </recommendedName>
    <alternativeName>
        <fullName evidence="15">Phenylalanyl-tRNA synthetase beta subunit</fullName>
        <shortName evidence="15">PheRS</shortName>
    </alternativeName>
</protein>
<name>H0E7M5_9ACTN</name>
<keyword evidence="6 15" id="KW-0436">Ligase</keyword>
<dbReference type="CDD" id="cd02796">
    <property type="entry name" value="tRNA_bind_bactPheRS"/>
    <property type="match status" value="1"/>
</dbReference>
<evidence type="ECO:0000256" key="4">
    <source>
        <dbReference type="ARBA" id="ARBA00022490"/>
    </source>
</evidence>
<evidence type="ECO:0000313" key="21">
    <source>
        <dbReference type="Proteomes" id="UP000005143"/>
    </source>
</evidence>
<evidence type="ECO:0000256" key="2">
    <source>
        <dbReference type="ARBA" id="ARBA00008653"/>
    </source>
</evidence>
<evidence type="ECO:0000256" key="12">
    <source>
        <dbReference type="ARBA" id="ARBA00022917"/>
    </source>
</evidence>
<comment type="cofactor">
    <cofactor evidence="15">
        <name>Mg(2+)</name>
        <dbReference type="ChEBI" id="CHEBI:18420"/>
    </cofactor>
    <text evidence="15">Binds 2 magnesium ions per tetramer.</text>
</comment>
<keyword evidence="5 16" id="KW-0820">tRNA-binding</keyword>
<dbReference type="Pfam" id="PF03483">
    <property type="entry name" value="B3_4"/>
    <property type="match status" value="1"/>
</dbReference>
<dbReference type="Pfam" id="PF17759">
    <property type="entry name" value="tRNA_synthFbeta"/>
    <property type="match status" value="1"/>
</dbReference>
<evidence type="ECO:0000259" key="19">
    <source>
        <dbReference type="PROSITE" id="PS51483"/>
    </source>
</evidence>
<dbReference type="GO" id="GO:0000287">
    <property type="term" value="F:magnesium ion binding"/>
    <property type="evidence" value="ECO:0007669"/>
    <property type="project" value="UniProtKB-UniRule"/>
</dbReference>
<dbReference type="NCBIfam" id="TIGR00472">
    <property type="entry name" value="pheT_bact"/>
    <property type="match status" value="1"/>
</dbReference>
<feature type="binding site" evidence="15">
    <location>
        <position position="482"/>
    </location>
    <ligand>
        <name>Mg(2+)</name>
        <dbReference type="ChEBI" id="CHEBI:18420"/>
        <note>shared with alpha subunit</note>
    </ligand>
</feature>
<dbReference type="InterPro" id="IPR002547">
    <property type="entry name" value="tRNA-bd_dom"/>
</dbReference>
<keyword evidence="11 16" id="KW-0694">RNA-binding</keyword>
<evidence type="ECO:0000256" key="3">
    <source>
        <dbReference type="ARBA" id="ARBA00011209"/>
    </source>
</evidence>
<dbReference type="Gene3D" id="2.40.50.140">
    <property type="entry name" value="Nucleic acid-binding proteins"/>
    <property type="match status" value="1"/>
</dbReference>
<gene>
    <name evidence="15" type="primary">pheT</name>
    <name evidence="20" type="ORF">PAI11_28290</name>
</gene>